<accession>A0ABR4G317</accession>
<gene>
    <name evidence="1" type="ORF">BJX66DRAFT_225505</name>
</gene>
<keyword evidence="2" id="KW-1185">Reference proteome</keyword>
<dbReference type="Proteomes" id="UP001610563">
    <property type="component" value="Unassembled WGS sequence"/>
</dbReference>
<protein>
    <submittedName>
        <fullName evidence="1">Uncharacterized protein</fullName>
    </submittedName>
</protein>
<evidence type="ECO:0000313" key="1">
    <source>
        <dbReference type="EMBL" id="KAL2793401.1"/>
    </source>
</evidence>
<dbReference type="EMBL" id="JBFTWV010000058">
    <property type="protein sequence ID" value="KAL2793401.1"/>
    <property type="molecule type" value="Genomic_DNA"/>
</dbReference>
<organism evidence="1 2">
    <name type="scientific">Aspergillus keveii</name>
    <dbReference type="NCBI Taxonomy" id="714993"/>
    <lineage>
        <taxon>Eukaryota</taxon>
        <taxon>Fungi</taxon>
        <taxon>Dikarya</taxon>
        <taxon>Ascomycota</taxon>
        <taxon>Pezizomycotina</taxon>
        <taxon>Eurotiomycetes</taxon>
        <taxon>Eurotiomycetidae</taxon>
        <taxon>Eurotiales</taxon>
        <taxon>Aspergillaceae</taxon>
        <taxon>Aspergillus</taxon>
        <taxon>Aspergillus subgen. Nidulantes</taxon>
    </lineage>
</organism>
<name>A0ABR4G317_9EURO</name>
<proteinExistence type="predicted"/>
<comment type="caution">
    <text evidence="1">The sequence shown here is derived from an EMBL/GenBank/DDBJ whole genome shotgun (WGS) entry which is preliminary data.</text>
</comment>
<evidence type="ECO:0000313" key="2">
    <source>
        <dbReference type="Proteomes" id="UP001610563"/>
    </source>
</evidence>
<reference evidence="1 2" key="1">
    <citation type="submission" date="2024-07" db="EMBL/GenBank/DDBJ databases">
        <title>Section-level genome sequencing and comparative genomics of Aspergillus sections Usti and Cavernicolus.</title>
        <authorList>
            <consortium name="Lawrence Berkeley National Laboratory"/>
            <person name="Nybo J.L."/>
            <person name="Vesth T.C."/>
            <person name="Theobald S."/>
            <person name="Frisvad J.C."/>
            <person name="Larsen T.O."/>
            <person name="Kjaerboelling I."/>
            <person name="Rothschild-Mancinelli K."/>
            <person name="Lyhne E.K."/>
            <person name="Kogle M.E."/>
            <person name="Barry K."/>
            <person name="Clum A."/>
            <person name="Na H."/>
            <person name="Ledsgaard L."/>
            <person name="Lin J."/>
            <person name="Lipzen A."/>
            <person name="Kuo A."/>
            <person name="Riley R."/>
            <person name="Mondo S."/>
            <person name="Labutti K."/>
            <person name="Haridas S."/>
            <person name="Pangalinan J."/>
            <person name="Salamov A.A."/>
            <person name="Simmons B.A."/>
            <person name="Magnuson J.K."/>
            <person name="Chen J."/>
            <person name="Drula E."/>
            <person name="Henrissat B."/>
            <person name="Wiebenga A."/>
            <person name="Lubbers R.J."/>
            <person name="Gomes A.C."/>
            <person name="Makela M.R."/>
            <person name="Stajich J."/>
            <person name="Grigoriev I.V."/>
            <person name="Mortensen U.H."/>
            <person name="De Vries R.P."/>
            <person name="Baker S.E."/>
            <person name="Andersen M.R."/>
        </authorList>
    </citation>
    <scope>NUCLEOTIDE SEQUENCE [LARGE SCALE GENOMIC DNA]</scope>
    <source>
        <strain evidence="1 2">CBS 209.92</strain>
    </source>
</reference>
<sequence length="76" mass="8734">MRMRHQYASNIQLAICKTKTASRPRPFVSSSHQEKFKKREGVEDQGPILLQVVLCHVMLFFFSCSSLETSTKMTGR</sequence>